<reference evidence="4 5" key="1">
    <citation type="submission" date="2011-06" db="EMBL/GenBank/DDBJ databases">
        <title>The Genome Sequence of Fusarium oxysporum FOSC 3-a.</title>
        <authorList>
            <consortium name="The Broad Institute Genome Sequencing Platform"/>
            <person name="Ma L.-J."/>
            <person name="Gale L.R."/>
            <person name="Schwartz D.C."/>
            <person name="Zhou S."/>
            <person name="Corby-Kistler H."/>
            <person name="Young S.K."/>
            <person name="Zeng Q."/>
            <person name="Gargeya S."/>
            <person name="Fitzgerald M."/>
            <person name="Haas B."/>
            <person name="Abouelleil A."/>
            <person name="Alvarado L."/>
            <person name="Arachchi H.M."/>
            <person name="Berlin A."/>
            <person name="Brown A."/>
            <person name="Chapman S.B."/>
            <person name="Chen Z."/>
            <person name="Dunbar C."/>
            <person name="Freedman E."/>
            <person name="Gearin G."/>
            <person name="Gellesch M."/>
            <person name="Goldberg J."/>
            <person name="Griggs A."/>
            <person name="Gujja S."/>
            <person name="Heiman D."/>
            <person name="Howarth C."/>
            <person name="Larson L."/>
            <person name="Lui A."/>
            <person name="MacDonald P.J.P."/>
            <person name="Mehta T."/>
            <person name="Montmayeur A."/>
            <person name="Murphy C."/>
            <person name="Neiman D."/>
            <person name="Pearson M."/>
            <person name="Priest M."/>
            <person name="Roberts A."/>
            <person name="Saif S."/>
            <person name="Shea T."/>
            <person name="Shenoy N."/>
            <person name="Sisk P."/>
            <person name="Stolte C."/>
            <person name="Sykes S."/>
            <person name="Wortman J."/>
            <person name="Nusbaum C."/>
            <person name="Birren B."/>
        </authorList>
    </citation>
    <scope>NUCLEOTIDE SEQUENCE [LARGE SCALE GENOMIC DNA]</scope>
    <source>
        <strain evidence="5">FOSC 3-a</strain>
    </source>
</reference>
<sequence length="782" mass="87968">MFSTSHRQQISSLLLNQSMRSGNSTSQRSSSSQPYFRAYKACMQCRKKKTKCVITPEEHASAQPCSRCHREMRTCIFPTERFGPRTTRDSLSIASHAHGSAHNAQASVPTVSYDFDLPQRRLDGSSDDKTSSRPHDALAEPALFSGTDGIHRVCNPANETSNNGRNGSPLSQRSCSKANPCADPRLRALRGPHSNLAVRGSRSPADHDSVWGGNYYVRMGWLNPKEADALVTFFFRDMMPLSQVVDDLYTNSKDPWYLVIEQPFLCCVILMLSSRYHGELPGHRGEIAGYLLHQRLWDFCQKLLLQIMLGQETFSGLKLRTWGAIEGLLLLLEWHPILTQTSSTAHDNIWTDKDSGIADVPTGHIRALNNEATTPKWLHDIIDRTRQSDRMSLFIMSVVLVLANELGLLDDQEPSQMSDLGEDEFHGLQRRAALMRLLYVHGELHCLRTGSKSMMPESIRRTIPAFLDSWIPPFGHCNYDRSYTIAARAELVTIARSIFDTLFSSNAVIHQVLQSGRHLCEIQRFGQMLESWENQHLKLVSTRYAELLTAEYNITKILLHSINLQAVALRMAAQPANDRCSSPVTISAEESKCIKVIIEGALEILRSTLRLFDKNLLKYASTNMFIRIPIAATLLVKGLSLGVENNQLESSLSLLSRVSTALEDCTPDEMHLASQYAALITECSSNLRRRVIFLERQSRRGTQIPDASSVQPSALEPMTDSDQWNEYLLELNSLPPVFVNQEPERTGETWPDIPLHVQFFQEIAQGFYFFGDGMNGLPEVSE</sequence>
<dbReference type="GO" id="GO:0045944">
    <property type="term" value="P:positive regulation of transcription by RNA polymerase II"/>
    <property type="evidence" value="ECO:0007669"/>
    <property type="project" value="TreeGrafter"/>
</dbReference>
<evidence type="ECO:0000313" key="5">
    <source>
        <dbReference type="Proteomes" id="UP000030753"/>
    </source>
</evidence>
<dbReference type="HOGENOM" id="CLU_007201_2_0_1"/>
<dbReference type="PROSITE" id="PS50048">
    <property type="entry name" value="ZN2_CY6_FUNGAL_2"/>
    <property type="match status" value="1"/>
</dbReference>
<dbReference type="GO" id="GO:0005634">
    <property type="term" value="C:nucleus"/>
    <property type="evidence" value="ECO:0007669"/>
    <property type="project" value="TreeGrafter"/>
</dbReference>
<dbReference type="CDD" id="cd12148">
    <property type="entry name" value="fungal_TF_MHR"/>
    <property type="match status" value="1"/>
</dbReference>
<evidence type="ECO:0000313" key="4">
    <source>
        <dbReference type="EMBL" id="EWY81863.1"/>
    </source>
</evidence>
<feature type="region of interest" description="Disordered" evidence="2">
    <location>
        <begin position="154"/>
        <end position="178"/>
    </location>
</feature>
<evidence type="ECO:0000256" key="2">
    <source>
        <dbReference type="SAM" id="MobiDB-lite"/>
    </source>
</evidence>
<dbReference type="GO" id="GO:0009074">
    <property type="term" value="P:aromatic amino acid family catabolic process"/>
    <property type="evidence" value="ECO:0007669"/>
    <property type="project" value="TreeGrafter"/>
</dbReference>
<feature type="compositionally biased region" description="Polar residues" evidence="2">
    <location>
        <begin position="157"/>
        <end position="177"/>
    </location>
</feature>
<accession>W9HH18</accession>
<dbReference type="SUPFAM" id="SSF57701">
    <property type="entry name" value="Zn2/Cys6 DNA-binding domain"/>
    <property type="match status" value="1"/>
</dbReference>
<protein>
    <recommendedName>
        <fullName evidence="3">Zn(2)-C6 fungal-type domain-containing protein</fullName>
    </recommendedName>
</protein>
<dbReference type="EMBL" id="JH717849">
    <property type="protein sequence ID" value="EWY81863.1"/>
    <property type="molecule type" value="Genomic_DNA"/>
</dbReference>
<feature type="domain" description="Zn(2)-C6 fungal-type" evidence="3">
    <location>
        <begin position="41"/>
        <end position="77"/>
    </location>
</feature>
<name>W9HH18_FUSOX</name>
<evidence type="ECO:0000259" key="3">
    <source>
        <dbReference type="PROSITE" id="PS50048"/>
    </source>
</evidence>
<dbReference type="InterPro" id="IPR052780">
    <property type="entry name" value="AAA_Catabolism_Regulators"/>
</dbReference>
<dbReference type="AlphaFoldDB" id="W9HH18"/>
<proteinExistence type="predicted"/>
<dbReference type="Gene3D" id="4.10.240.10">
    <property type="entry name" value="Zn(2)-C6 fungal-type DNA-binding domain"/>
    <property type="match status" value="1"/>
</dbReference>
<dbReference type="PANTHER" id="PTHR31644:SF2">
    <property type="entry name" value="TRANSCRIPTIONAL ACTIVATOR ARO80-RELATED"/>
    <property type="match status" value="1"/>
</dbReference>
<gene>
    <name evidence="4" type="ORF">FOYG_16072</name>
</gene>
<dbReference type="GO" id="GO:0008270">
    <property type="term" value="F:zinc ion binding"/>
    <property type="evidence" value="ECO:0007669"/>
    <property type="project" value="InterPro"/>
</dbReference>
<keyword evidence="1" id="KW-0539">Nucleus</keyword>
<dbReference type="PANTHER" id="PTHR31644">
    <property type="entry name" value="TRANSCRIPTIONAL ACTIVATOR ARO80-RELATED"/>
    <property type="match status" value="1"/>
</dbReference>
<evidence type="ECO:0000256" key="1">
    <source>
        <dbReference type="ARBA" id="ARBA00023242"/>
    </source>
</evidence>
<organism evidence="4 5">
    <name type="scientific">Fusarium oxysporum NRRL 32931</name>
    <dbReference type="NCBI Taxonomy" id="660029"/>
    <lineage>
        <taxon>Eukaryota</taxon>
        <taxon>Fungi</taxon>
        <taxon>Dikarya</taxon>
        <taxon>Ascomycota</taxon>
        <taxon>Pezizomycotina</taxon>
        <taxon>Sordariomycetes</taxon>
        <taxon>Hypocreomycetidae</taxon>
        <taxon>Hypocreales</taxon>
        <taxon>Nectriaceae</taxon>
        <taxon>Fusarium</taxon>
        <taxon>Fusarium oxysporum species complex</taxon>
    </lineage>
</organism>
<dbReference type="CDD" id="cd00067">
    <property type="entry name" value="GAL4"/>
    <property type="match status" value="1"/>
</dbReference>
<dbReference type="PROSITE" id="PS00463">
    <property type="entry name" value="ZN2_CY6_FUNGAL_1"/>
    <property type="match status" value="1"/>
</dbReference>
<dbReference type="InterPro" id="IPR001138">
    <property type="entry name" value="Zn2Cys6_DnaBD"/>
</dbReference>
<dbReference type="InterPro" id="IPR036864">
    <property type="entry name" value="Zn2-C6_fun-type_DNA-bd_sf"/>
</dbReference>
<dbReference type="GO" id="GO:0000981">
    <property type="term" value="F:DNA-binding transcription factor activity, RNA polymerase II-specific"/>
    <property type="evidence" value="ECO:0007669"/>
    <property type="project" value="InterPro"/>
</dbReference>
<dbReference type="Proteomes" id="UP000030753">
    <property type="component" value="Unassembled WGS sequence"/>
</dbReference>